<evidence type="ECO:0000313" key="3">
    <source>
        <dbReference type="Proteomes" id="UP001597018"/>
    </source>
</evidence>
<evidence type="ECO:0000313" key="2">
    <source>
        <dbReference type="EMBL" id="MFD0918650.1"/>
    </source>
</evidence>
<sequence>MSALSSVMTALAVGPHGGYEWGPGPWWPVFPIVWGLFWIAVVVTAVVLWRRSRRERPMRSALSVLAEEFARGGITEEEYERRLSVLRRLGG</sequence>
<keyword evidence="1" id="KW-0472">Membrane</keyword>
<dbReference type="Proteomes" id="UP001597018">
    <property type="component" value="Unassembled WGS sequence"/>
</dbReference>
<comment type="caution">
    <text evidence="2">The sequence shown here is derived from an EMBL/GenBank/DDBJ whole genome shotgun (WGS) entry which is preliminary data.</text>
</comment>
<protein>
    <submittedName>
        <fullName evidence="2">SHOCT domain-containing protein</fullName>
    </submittedName>
</protein>
<dbReference type="Pfam" id="PF14316">
    <property type="entry name" value="DUF4381"/>
    <property type="match status" value="1"/>
</dbReference>
<evidence type="ECO:0000256" key="1">
    <source>
        <dbReference type="SAM" id="Phobius"/>
    </source>
</evidence>
<keyword evidence="1" id="KW-0812">Transmembrane</keyword>
<dbReference type="EMBL" id="JBHTIW010000001">
    <property type="protein sequence ID" value="MFD0918650.1"/>
    <property type="molecule type" value="Genomic_DNA"/>
</dbReference>
<keyword evidence="1" id="KW-1133">Transmembrane helix</keyword>
<organism evidence="2 3">
    <name type="scientific">Saccharopolyspora rosea</name>
    <dbReference type="NCBI Taxonomy" id="524884"/>
    <lineage>
        <taxon>Bacteria</taxon>
        <taxon>Bacillati</taxon>
        <taxon>Actinomycetota</taxon>
        <taxon>Actinomycetes</taxon>
        <taxon>Pseudonocardiales</taxon>
        <taxon>Pseudonocardiaceae</taxon>
        <taxon>Saccharopolyspora</taxon>
    </lineage>
</organism>
<gene>
    <name evidence="2" type="ORF">ACFQ16_02735</name>
</gene>
<proteinExistence type="predicted"/>
<keyword evidence="3" id="KW-1185">Reference proteome</keyword>
<reference evidence="3" key="1">
    <citation type="journal article" date="2019" name="Int. J. Syst. Evol. Microbiol.">
        <title>The Global Catalogue of Microorganisms (GCM) 10K type strain sequencing project: providing services to taxonomists for standard genome sequencing and annotation.</title>
        <authorList>
            <consortium name="The Broad Institute Genomics Platform"/>
            <consortium name="The Broad Institute Genome Sequencing Center for Infectious Disease"/>
            <person name="Wu L."/>
            <person name="Ma J."/>
        </authorList>
    </citation>
    <scope>NUCLEOTIDE SEQUENCE [LARGE SCALE GENOMIC DNA]</scope>
    <source>
        <strain evidence="3">CCUG 56401</strain>
    </source>
</reference>
<dbReference type="RefSeq" id="WP_345600928.1">
    <property type="nucleotide sequence ID" value="NZ_BAABLT010000022.1"/>
</dbReference>
<accession>A0ABW3FNR8</accession>
<name>A0ABW3FNR8_9PSEU</name>
<dbReference type="InterPro" id="IPR025489">
    <property type="entry name" value="DUF4381"/>
</dbReference>
<feature type="transmembrane region" description="Helical" evidence="1">
    <location>
        <begin position="28"/>
        <end position="49"/>
    </location>
</feature>